<dbReference type="AlphaFoldDB" id="X1G4E2"/>
<organism evidence="1">
    <name type="scientific">marine sediment metagenome</name>
    <dbReference type="NCBI Taxonomy" id="412755"/>
    <lineage>
        <taxon>unclassified sequences</taxon>
        <taxon>metagenomes</taxon>
        <taxon>ecological metagenomes</taxon>
    </lineage>
</organism>
<dbReference type="InterPro" id="IPR010633">
    <property type="entry name" value="Phage_lambda_GpZ"/>
</dbReference>
<dbReference type="EMBL" id="BARU01005181">
    <property type="protein sequence ID" value="GAH27888.1"/>
    <property type="molecule type" value="Genomic_DNA"/>
</dbReference>
<evidence type="ECO:0000313" key="1">
    <source>
        <dbReference type="EMBL" id="GAH27888.1"/>
    </source>
</evidence>
<evidence type="ECO:0008006" key="2">
    <source>
        <dbReference type="Google" id="ProtNLM"/>
    </source>
</evidence>
<protein>
    <recommendedName>
        <fullName evidence="2">Prophage minor tail protein Z (GPZ)</fullName>
    </recommendedName>
</protein>
<sequence>MARDIEVLVDERKLKGIERMLAGIPRALPKVVTRALNKTATGARAETVREIAAQVIIKQAEIRRNIVLKRASWRYWVASLRIKGRRIPLIAFRARQTKRGATYQIARTGGRKKLPHAFLATMPSGHKMVAKRKGMARLPIRELRGPSVVGVFEGTRGLAARLLGKANRRLAVEINRQIAVLLEKGR</sequence>
<reference evidence="1" key="1">
    <citation type="journal article" date="2014" name="Front. Microbiol.">
        <title>High frequency of phylogenetically diverse reductive dehalogenase-homologous genes in deep subseafloor sedimentary metagenomes.</title>
        <authorList>
            <person name="Kawai M."/>
            <person name="Futagami T."/>
            <person name="Toyoda A."/>
            <person name="Takaki Y."/>
            <person name="Nishi S."/>
            <person name="Hori S."/>
            <person name="Arai W."/>
            <person name="Tsubouchi T."/>
            <person name="Morono Y."/>
            <person name="Uchiyama I."/>
            <person name="Ito T."/>
            <person name="Fujiyama A."/>
            <person name="Inagaki F."/>
            <person name="Takami H."/>
        </authorList>
    </citation>
    <scope>NUCLEOTIDE SEQUENCE</scope>
    <source>
        <strain evidence="1">Expedition CK06-06</strain>
    </source>
</reference>
<name>X1G4E2_9ZZZZ</name>
<comment type="caution">
    <text evidence="1">The sequence shown here is derived from an EMBL/GenBank/DDBJ whole genome shotgun (WGS) entry which is preliminary data.</text>
</comment>
<dbReference type="Pfam" id="PF06763">
    <property type="entry name" value="Minor_tail_Z"/>
    <property type="match status" value="1"/>
</dbReference>
<accession>X1G4E2</accession>
<proteinExistence type="predicted"/>
<gene>
    <name evidence="1" type="ORF">S03H2_10021</name>
</gene>